<accession>A0ABP1EZM4</accession>
<protein>
    <submittedName>
        <fullName evidence="2">DUF3352 domain-containing protein</fullName>
    </submittedName>
</protein>
<evidence type="ECO:0000313" key="3">
    <source>
        <dbReference type="Proteomes" id="UP001497527"/>
    </source>
</evidence>
<keyword evidence="3" id="KW-1185">Reference proteome</keyword>
<evidence type="ECO:0000313" key="2">
    <source>
        <dbReference type="EMBL" id="CAL2101670.1"/>
    </source>
</evidence>
<sequence>MTKKIIWGVLIAIIGFILYQAYIFTLADEDNINPIYLIPKDAVFIVETERPIDTWDEVSASPIWQHFQTNSYFKEVTKNLNSFDKTFQDQKEVIDFIGERDLLVSVHVYKPRKYGLLYVADLQKFSKLRFLKSAIQKLAGDNFRVTQRMHKAHEIIELYNVQTRETLYITFIKNQLVASYTHVLVEQSIEQYMAPVIGRDVNFTEIKTATDNDGFFNVYVQYEYLDKYLSCFTNSSNLKNFENIKATLFYSGLDISIIEGSIIQALGYTNVNPTSETFLRAIQKSGKGKRSIAKIAPRNTSLYVSFAFESFEEFHANFDELQKENPKAFEIYTQQINTIEEQLSINVEEHLYSWIGDEIGLLHFNSNLSKNKKDIAAVIKADDIYDAKENLQFVLSKIKENTPLKYKQINYQGYPIYYFDLKGFFKMLAGNTFAKMEKPYFTIMDDFVVFSTSPNSLKEIINSHLVGYTLHTSTQFEDFNYQFESKSSVFAYAEAGNSYNDLLSLLDRKTKQQLIKNKKYFTSFSQVGLQLISKGDQFKSNITLSYQSPEEIAQQVQKEKALKEELYKKITPQKDSVVVETAESIFKLPAIHPSDLSAKEYQEFYEDKKLKFEVELDNGIPDGDYKHYYPNGQLKLKGQFKNGKQSGTWRAYHAKDGKQIFKKRF</sequence>
<keyword evidence="1" id="KW-0472">Membrane</keyword>
<reference evidence="2 3" key="1">
    <citation type="submission" date="2024-05" db="EMBL/GenBank/DDBJ databases">
        <authorList>
            <person name="Duchaud E."/>
        </authorList>
    </citation>
    <scope>NUCLEOTIDE SEQUENCE [LARGE SCALE GENOMIC DNA]</scope>
    <source>
        <strain evidence="2">Ena-SAMPLE-TAB-13-05-2024-13:56:06:370-140308</strain>
    </source>
</reference>
<dbReference type="SUPFAM" id="SSF82185">
    <property type="entry name" value="Histone H3 K4-specific methyltransferase SET7/9 N-terminal domain"/>
    <property type="match status" value="1"/>
</dbReference>
<organism evidence="2 3">
    <name type="scientific">Tenacibaculum polynesiense</name>
    <dbReference type="NCBI Taxonomy" id="3137857"/>
    <lineage>
        <taxon>Bacteria</taxon>
        <taxon>Pseudomonadati</taxon>
        <taxon>Bacteroidota</taxon>
        <taxon>Flavobacteriia</taxon>
        <taxon>Flavobacteriales</taxon>
        <taxon>Flavobacteriaceae</taxon>
        <taxon>Tenacibaculum</taxon>
    </lineage>
</organism>
<dbReference type="InterPro" id="IPR021787">
    <property type="entry name" value="DUF3352"/>
</dbReference>
<gene>
    <name evidence="2" type="ORF">T190423A01A_10233</name>
</gene>
<dbReference type="Pfam" id="PF11832">
    <property type="entry name" value="DUF3352"/>
    <property type="match status" value="1"/>
</dbReference>
<dbReference type="EMBL" id="CAXJIO010000010">
    <property type="protein sequence ID" value="CAL2101670.1"/>
    <property type="molecule type" value="Genomic_DNA"/>
</dbReference>
<dbReference type="Gene3D" id="2.20.110.10">
    <property type="entry name" value="Histone H3 K4-specific methyltransferase SET7/9 N-terminal domain"/>
    <property type="match status" value="1"/>
</dbReference>
<dbReference type="Proteomes" id="UP001497527">
    <property type="component" value="Unassembled WGS sequence"/>
</dbReference>
<name>A0ABP1EZM4_9FLAO</name>
<feature type="transmembrane region" description="Helical" evidence="1">
    <location>
        <begin position="5"/>
        <end position="24"/>
    </location>
</feature>
<dbReference type="RefSeq" id="WP_348715173.1">
    <property type="nucleotide sequence ID" value="NZ_CAXJIO010000010.1"/>
</dbReference>
<proteinExistence type="predicted"/>
<comment type="caution">
    <text evidence="2">The sequence shown here is derived from an EMBL/GenBank/DDBJ whole genome shotgun (WGS) entry which is preliminary data.</text>
</comment>
<evidence type="ECO:0000256" key="1">
    <source>
        <dbReference type="SAM" id="Phobius"/>
    </source>
</evidence>
<keyword evidence="1" id="KW-1133">Transmembrane helix</keyword>
<keyword evidence="1" id="KW-0812">Transmembrane</keyword>